<proteinExistence type="predicted"/>
<dbReference type="VEuPathDB" id="FungiDB:P168DRAFT_283316"/>
<dbReference type="EMBL" id="MSFM01000009">
    <property type="protein sequence ID" value="PKY02543.1"/>
    <property type="molecule type" value="Genomic_DNA"/>
</dbReference>
<keyword evidence="3" id="KW-1185">Reference proteome</keyword>
<accession>A0A2I1CY50</accession>
<evidence type="ECO:0000313" key="2">
    <source>
        <dbReference type="EMBL" id="PKY02543.1"/>
    </source>
</evidence>
<dbReference type="Proteomes" id="UP000234254">
    <property type="component" value="Unassembled WGS sequence"/>
</dbReference>
<name>A0A2I1CY50_ASPC2</name>
<dbReference type="GeneID" id="36543563"/>
<feature type="region of interest" description="Disordered" evidence="1">
    <location>
        <begin position="168"/>
        <end position="187"/>
    </location>
</feature>
<protein>
    <submittedName>
        <fullName evidence="2">Uncharacterized protein</fullName>
    </submittedName>
</protein>
<evidence type="ECO:0000313" key="3">
    <source>
        <dbReference type="Proteomes" id="UP000234254"/>
    </source>
</evidence>
<evidence type="ECO:0000256" key="1">
    <source>
        <dbReference type="SAM" id="MobiDB-lite"/>
    </source>
</evidence>
<feature type="compositionally biased region" description="Basic and acidic residues" evidence="1">
    <location>
        <begin position="169"/>
        <end position="187"/>
    </location>
</feature>
<organism evidence="2 3">
    <name type="scientific">Aspergillus campestris (strain IBT 28561)</name>
    <dbReference type="NCBI Taxonomy" id="1392248"/>
    <lineage>
        <taxon>Eukaryota</taxon>
        <taxon>Fungi</taxon>
        <taxon>Dikarya</taxon>
        <taxon>Ascomycota</taxon>
        <taxon>Pezizomycotina</taxon>
        <taxon>Eurotiomycetes</taxon>
        <taxon>Eurotiomycetidae</taxon>
        <taxon>Eurotiales</taxon>
        <taxon>Aspergillaceae</taxon>
        <taxon>Aspergillus</taxon>
        <taxon>Aspergillus subgen. Circumdati</taxon>
    </lineage>
</organism>
<reference evidence="2" key="1">
    <citation type="submission" date="2016-12" db="EMBL/GenBank/DDBJ databases">
        <title>The genomes of Aspergillus section Nigri reveals drivers in fungal speciation.</title>
        <authorList>
            <consortium name="DOE Joint Genome Institute"/>
            <person name="Vesth T.C."/>
            <person name="Nybo J."/>
            <person name="Theobald S."/>
            <person name="Brandl J."/>
            <person name="Frisvad J.C."/>
            <person name="Nielsen K.F."/>
            <person name="Lyhne E.K."/>
            <person name="Kogle M.E."/>
            <person name="Kuo A."/>
            <person name="Riley R."/>
            <person name="Clum A."/>
            <person name="Nolan M."/>
            <person name="Lipzen A."/>
            <person name="Salamov A."/>
            <person name="Henrissat B."/>
            <person name="Wiebenga A."/>
            <person name="De vries R.P."/>
            <person name="Grigoriev I.V."/>
            <person name="Mortensen U.H."/>
            <person name="Andersen M.R."/>
            <person name="Baker S.E."/>
        </authorList>
    </citation>
    <scope>NUCLEOTIDE SEQUENCE</scope>
    <source>
        <strain evidence="2">IBT 28561</strain>
    </source>
</reference>
<sequence>MGATDDFRDSAHTFDMNWDLDQSHPIVICFPLIVSPNAAALNDTISQVGVGYRLLPKRHVHLTPTMQMHWPLRSHGNTPATVISATDPTASRDLVSSIASKILYPSHGGRGHQVERSSFGLRPLSRPEAAMHLGKTARSNVAAVTGPKPYAPFRELMPWVVHRVNVPAHQDHDDPYQHDRKENYSAQ</sequence>
<dbReference type="AlphaFoldDB" id="A0A2I1CY50"/>
<comment type="caution">
    <text evidence="2">The sequence shown here is derived from an EMBL/GenBank/DDBJ whole genome shotgun (WGS) entry which is preliminary data.</text>
</comment>
<gene>
    <name evidence="2" type="ORF">P168DRAFT_283316</name>
</gene>
<dbReference type="RefSeq" id="XP_024691137.1">
    <property type="nucleotide sequence ID" value="XM_024836039.1"/>
</dbReference>